<name>A0ABS3HBW7_9ENTE</name>
<feature type="coiled-coil region" evidence="1">
    <location>
        <begin position="37"/>
        <end position="255"/>
    </location>
</feature>
<evidence type="ECO:0000313" key="3">
    <source>
        <dbReference type="Proteomes" id="UP000664495"/>
    </source>
</evidence>
<sequence length="358" mass="42394">MNAQQKKNGWFFNKNIIDEINSVPEDVMVNTPVMPTIDTKNDEVAELKQRLAEKEEAFEQYKNDIKEEKRRLIRENESYKQTILKNGEEKTQNRHQIQNLEAEIRQNRKEIQSLQENQKSGDLKEKLDKAENRIMELNASLEHYQTVENELDRYKEKYHEIEMQQKFVDSQHQNAVQKIEKQLLEAQQTIQEKEETIHQVERGFNEREQSIQEKEALIQRLLEEQRDSSIEGEVVSDLQRQIMVIQKENDKLKQEAQYSQHEIGEVLVAARKQANRMVEKAKLDAQRIIKHSEEEIQTIQERAKEISFEVDESRQAIMVIYDELKTRVDQLAKNEVVLAEEASKFDYFDYSKLSASSK</sequence>
<accession>A0ABS3HBW7</accession>
<feature type="coiled-coil region" evidence="1">
    <location>
        <begin position="282"/>
        <end position="341"/>
    </location>
</feature>
<keyword evidence="3" id="KW-1185">Reference proteome</keyword>
<protein>
    <submittedName>
        <fullName evidence="2">Uncharacterized protein</fullName>
    </submittedName>
</protein>
<organism evidence="2 3">
    <name type="scientific">Candidatus Enterococcus murrayae</name>
    <dbReference type="NCBI Taxonomy" id="2815321"/>
    <lineage>
        <taxon>Bacteria</taxon>
        <taxon>Bacillati</taxon>
        <taxon>Bacillota</taxon>
        <taxon>Bacilli</taxon>
        <taxon>Lactobacillales</taxon>
        <taxon>Enterococcaceae</taxon>
        <taxon>Enterococcus</taxon>
    </lineage>
</organism>
<evidence type="ECO:0000256" key="1">
    <source>
        <dbReference type="SAM" id="Coils"/>
    </source>
</evidence>
<dbReference type="Proteomes" id="UP000664495">
    <property type="component" value="Unassembled WGS sequence"/>
</dbReference>
<reference evidence="2 3" key="1">
    <citation type="submission" date="2021-03" db="EMBL/GenBank/DDBJ databases">
        <title>Enterococcal diversity collection.</title>
        <authorList>
            <person name="Gilmore M.S."/>
            <person name="Schwartzman J."/>
            <person name="Van Tyne D."/>
            <person name="Martin M."/>
            <person name="Earl A.M."/>
            <person name="Manson A.L."/>
            <person name="Straub T."/>
            <person name="Salamzade R."/>
            <person name="Saavedra J."/>
            <person name="Lebreton F."/>
            <person name="Prichula J."/>
            <person name="Schaufler K."/>
            <person name="Gaca A."/>
            <person name="Sgardioli B."/>
            <person name="Wagenaar J."/>
            <person name="Strong T."/>
        </authorList>
    </citation>
    <scope>NUCLEOTIDE SEQUENCE [LARGE SCALE GENOMIC DNA]</scope>
    <source>
        <strain evidence="2 3">MJM16</strain>
    </source>
</reference>
<comment type="caution">
    <text evidence="2">The sequence shown here is derived from an EMBL/GenBank/DDBJ whole genome shotgun (WGS) entry which is preliminary data.</text>
</comment>
<evidence type="ECO:0000313" key="2">
    <source>
        <dbReference type="EMBL" id="MBO0450942.1"/>
    </source>
</evidence>
<dbReference type="EMBL" id="JAFLVR010000002">
    <property type="protein sequence ID" value="MBO0450942.1"/>
    <property type="molecule type" value="Genomic_DNA"/>
</dbReference>
<proteinExistence type="predicted"/>
<dbReference type="RefSeq" id="WP_207106749.1">
    <property type="nucleotide sequence ID" value="NZ_JAFLVR010000002.1"/>
</dbReference>
<keyword evidence="1" id="KW-0175">Coiled coil</keyword>
<gene>
    <name evidence="2" type="ORF">JZO85_01595</name>
</gene>